<evidence type="ECO:0000256" key="2">
    <source>
        <dbReference type="SAM" id="Phobius"/>
    </source>
</evidence>
<dbReference type="SUPFAM" id="SSF56112">
    <property type="entry name" value="Protein kinase-like (PK-like)"/>
    <property type="match status" value="1"/>
</dbReference>
<dbReference type="InterPro" id="IPR011009">
    <property type="entry name" value="Kinase-like_dom_sf"/>
</dbReference>
<keyword evidence="5" id="KW-1185">Reference proteome</keyword>
<dbReference type="EMBL" id="CP117522">
    <property type="protein sequence ID" value="WNE97274.1"/>
    <property type="molecule type" value="Genomic_DNA"/>
</dbReference>
<dbReference type="InterPro" id="IPR004147">
    <property type="entry name" value="ABC1_dom"/>
</dbReference>
<reference evidence="4 5" key="1">
    <citation type="submission" date="2023-02" db="EMBL/GenBank/DDBJ databases">
        <title>Streptomyces sp. SCA4-21 with antifungal activity against Fusarium oxysporum f. sp. cubense, Streptomyces sp. SCA2-17 with antifungal activity against Fusarium oxysporum f. sp. cubense.</title>
        <authorList>
            <person name="Qi D."/>
        </authorList>
    </citation>
    <scope>NUCLEOTIDE SEQUENCE [LARGE SCALE GENOMIC DNA]</scope>
    <source>
        <strain evidence="4 5">SCA4-21</strain>
    </source>
</reference>
<dbReference type="CDD" id="cd05121">
    <property type="entry name" value="ABC1_ADCK3-like"/>
    <property type="match status" value="1"/>
</dbReference>
<dbReference type="Proteomes" id="UP001305606">
    <property type="component" value="Chromosome"/>
</dbReference>
<evidence type="ECO:0000313" key="4">
    <source>
        <dbReference type="EMBL" id="WNE97274.1"/>
    </source>
</evidence>
<protein>
    <submittedName>
        <fullName evidence="4">AarF/UbiB family protein</fullName>
    </submittedName>
</protein>
<keyword evidence="2" id="KW-0472">Membrane</keyword>
<keyword evidence="2" id="KW-1133">Transmembrane helix</keyword>
<keyword evidence="2" id="KW-0812">Transmembrane</keyword>
<sequence length="648" mass="70662">MKVAQFSLVLLVMSGFMTAFVVSARRLLGLHIGFIRALFAGLVSLAGLGVFNLVMQRPEQQGALTGVQFGSTLLVTMGFLAAWEVVFPSGSMGSPASWPRALRSRIARGRRYSHIVSIAVRHGLRPYLRGRSTGSVRLARPLRLALEEGGPTFVKLGQMLSTRHDMLPPEFISELSRLQSQVPPEPWPAVEKSLAEAYGVPWEEIFKDVDPVPLASASVAQVHAVWLRGGEKAVIKVLRPGVRTVVERDLDIICRLAAMLERRTRWARTLGMVGLAEGFAASVHEELDFRVEAANIATVAAAWARRPQDGPIRLPSVREELSGERVLVLEWLPGESIGAAKRLATATDAERLDWARALLTSMFDQILVDGVFHADPHPGNILLLDDGRIGLIDFGSVGRVDAQLRSGLKLFLLAVNTGDPAALYDALLQIVPRPDEIDERGLERALGRFLSRHFVPGSTPSVQVFADLLQLVARYGLTVPPEAAAVFRALATLEGTLTKISPGFNMVDEARGATLGTARRGTSPGQGGPVSPEQVLPGELLAAWELLRRLPRRLDRVTSALEQGRLGVGVRLFADARDRRYVRTLVHQVLLTFIAATSGLMSAILLTIQRGPEVVPGTGLFQLLGYHLLVITALLVLRVLFVISREER</sequence>
<gene>
    <name evidence="4" type="ORF">PS467_19030</name>
</gene>
<feature type="transmembrane region" description="Helical" evidence="2">
    <location>
        <begin position="589"/>
        <end position="608"/>
    </location>
</feature>
<dbReference type="PANTHER" id="PTHR10566">
    <property type="entry name" value="CHAPERONE-ACTIVITY OF BC1 COMPLEX CABC1 -RELATED"/>
    <property type="match status" value="1"/>
</dbReference>
<dbReference type="PANTHER" id="PTHR10566:SF113">
    <property type="entry name" value="PROTEIN ACTIVITY OF BC1 COMPLEX KINASE 7, CHLOROPLASTIC"/>
    <property type="match status" value="1"/>
</dbReference>
<evidence type="ECO:0000313" key="5">
    <source>
        <dbReference type="Proteomes" id="UP001305606"/>
    </source>
</evidence>
<accession>A0ABY9UZN5</accession>
<organism evidence="4 5">
    <name type="scientific">Streptomyces luomodiensis</name>
    <dbReference type="NCBI Taxonomy" id="3026192"/>
    <lineage>
        <taxon>Bacteria</taxon>
        <taxon>Bacillati</taxon>
        <taxon>Actinomycetota</taxon>
        <taxon>Actinomycetes</taxon>
        <taxon>Kitasatosporales</taxon>
        <taxon>Streptomycetaceae</taxon>
        <taxon>Streptomyces</taxon>
    </lineage>
</organism>
<dbReference type="RefSeq" id="WP_311036294.1">
    <property type="nucleotide sequence ID" value="NZ_CP117522.1"/>
</dbReference>
<name>A0ABY9UZN5_9ACTN</name>
<dbReference type="Pfam" id="PF03109">
    <property type="entry name" value="ABC1"/>
    <property type="match status" value="1"/>
</dbReference>
<proteinExistence type="inferred from homology"/>
<feature type="domain" description="ABC1 atypical kinase-like" evidence="3">
    <location>
        <begin position="177"/>
        <end position="423"/>
    </location>
</feature>
<feature type="transmembrane region" description="Helical" evidence="2">
    <location>
        <begin position="620"/>
        <end position="643"/>
    </location>
</feature>
<evidence type="ECO:0000259" key="3">
    <source>
        <dbReference type="Pfam" id="PF03109"/>
    </source>
</evidence>
<feature type="transmembrane region" description="Helical" evidence="2">
    <location>
        <begin position="34"/>
        <end position="54"/>
    </location>
</feature>
<comment type="similarity">
    <text evidence="1">Belongs to the protein kinase superfamily. ADCK protein kinase family.</text>
</comment>
<dbReference type="InterPro" id="IPR050154">
    <property type="entry name" value="UbiB_kinase"/>
</dbReference>
<evidence type="ECO:0000256" key="1">
    <source>
        <dbReference type="ARBA" id="ARBA00009670"/>
    </source>
</evidence>